<reference evidence="2" key="1">
    <citation type="submission" date="2020-04" db="EMBL/GenBank/DDBJ databases">
        <authorList>
            <person name="Alioto T."/>
            <person name="Alioto T."/>
            <person name="Gomez Garrido J."/>
        </authorList>
    </citation>
    <scope>NUCLEOTIDE SEQUENCE</scope>
    <source>
        <strain evidence="2">A484AB</strain>
    </source>
</reference>
<evidence type="ECO:0000256" key="1">
    <source>
        <dbReference type="SAM" id="MobiDB-lite"/>
    </source>
</evidence>
<protein>
    <submittedName>
        <fullName evidence="2">Uncharacterized protein</fullName>
    </submittedName>
</protein>
<gene>
    <name evidence="2" type="ORF">PACLA_8A007202</name>
</gene>
<feature type="compositionally biased region" description="Polar residues" evidence="1">
    <location>
        <begin position="1"/>
        <end position="15"/>
    </location>
</feature>
<dbReference type="EMBL" id="CACRXK020004006">
    <property type="protein sequence ID" value="CAB4001115.1"/>
    <property type="molecule type" value="Genomic_DNA"/>
</dbReference>
<dbReference type="Proteomes" id="UP001152795">
    <property type="component" value="Unassembled WGS sequence"/>
</dbReference>
<evidence type="ECO:0000313" key="2">
    <source>
        <dbReference type="EMBL" id="CAB4001115.1"/>
    </source>
</evidence>
<dbReference type="AlphaFoldDB" id="A0A7D9E3Y6"/>
<comment type="caution">
    <text evidence="2">The sequence shown here is derived from an EMBL/GenBank/DDBJ whole genome shotgun (WGS) entry which is preliminary data.</text>
</comment>
<sequence length="365" mass="39953">MESSQSTESFVCENQSSDDDGCDVYHDVEREQTIRNLSVSIAGLKRVLCDADAGDADSQDENIVIIPEKKSLKQSVVANSATSACRSILSFFKKPVQSGRINNDEFDDTQNVAPAVVHVIPSERRNIRNSSEILGTVGASGQEKRATSKNEGQGTRDYSKNKRVCLLCAKSDDTKLNNRAILSRGGDYQINRHKNSTHPSIPLAEVKSNIVPINHISVPKRVRAKSCIVPAKPAPARNPDAEVTTGNDKSSSNDDIEEDDNNDNHKIETMATSNLQNNKTVNSQSQRTESSGRCSAITADTTLQTNLSNFVTVTKQTFEEKVISMIEKLSIKVDNLKEASSTTAANIESHHRCGRFQLVGVTIYN</sequence>
<feature type="region of interest" description="Disordered" evidence="1">
    <location>
        <begin position="1"/>
        <end position="20"/>
    </location>
</feature>
<organism evidence="2 3">
    <name type="scientific">Paramuricea clavata</name>
    <name type="common">Red gorgonian</name>
    <name type="synonym">Violescent sea-whip</name>
    <dbReference type="NCBI Taxonomy" id="317549"/>
    <lineage>
        <taxon>Eukaryota</taxon>
        <taxon>Metazoa</taxon>
        <taxon>Cnidaria</taxon>
        <taxon>Anthozoa</taxon>
        <taxon>Octocorallia</taxon>
        <taxon>Malacalcyonacea</taxon>
        <taxon>Plexauridae</taxon>
        <taxon>Paramuricea</taxon>
    </lineage>
</organism>
<proteinExistence type="predicted"/>
<name>A0A7D9E3Y6_PARCT</name>
<keyword evidence="3" id="KW-1185">Reference proteome</keyword>
<feature type="compositionally biased region" description="Polar residues" evidence="1">
    <location>
        <begin position="270"/>
        <end position="292"/>
    </location>
</feature>
<evidence type="ECO:0000313" key="3">
    <source>
        <dbReference type="Proteomes" id="UP001152795"/>
    </source>
</evidence>
<feature type="region of interest" description="Disordered" evidence="1">
    <location>
        <begin position="136"/>
        <end position="156"/>
    </location>
</feature>
<feature type="region of interest" description="Disordered" evidence="1">
    <location>
        <begin position="231"/>
        <end position="292"/>
    </location>
</feature>
<accession>A0A7D9E3Y6</accession>